<name>A0A518EM94_9BACT</name>
<dbReference type="InterPro" id="IPR027417">
    <property type="entry name" value="P-loop_NTPase"/>
</dbReference>
<dbReference type="Pfam" id="PF10706">
    <property type="entry name" value="Aminoglyc_resit"/>
    <property type="match status" value="1"/>
</dbReference>
<dbReference type="Proteomes" id="UP000320390">
    <property type="component" value="Chromosome"/>
</dbReference>
<evidence type="ECO:0000313" key="2">
    <source>
        <dbReference type="Proteomes" id="UP000320390"/>
    </source>
</evidence>
<gene>
    <name evidence="1" type="ORF">Poly30_07010</name>
</gene>
<evidence type="ECO:0000313" key="1">
    <source>
        <dbReference type="EMBL" id="QDV05205.1"/>
    </source>
</evidence>
<proteinExistence type="predicted"/>
<dbReference type="Gene3D" id="3.40.50.300">
    <property type="entry name" value="P-loop containing nucleotide triphosphate hydrolases"/>
    <property type="match status" value="1"/>
</dbReference>
<keyword evidence="2" id="KW-1185">Reference proteome</keyword>
<dbReference type="AlphaFoldDB" id="A0A518EM94"/>
<dbReference type="Gene3D" id="3.30.460.40">
    <property type="match status" value="1"/>
</dbReference>
<reference evidence="1 2" key="1">
    <citation type="submission" date="2019-02" db="EMBL/GenBank/DDBJ databases">
        <title>Deep-cultivation of Planctomycetes and their phenomic and genomic characterization uncovers novel biology.</title>
        <authorList>
            <person name="Wiegand S."/>
            <person name="Jogler M."/>
            <person name="Boedeker C."/>
            <person name="Pinto D."/>
            <person name="Vollmers J."/>
            <person name="Rivas-Marin E."/>
            <person name="Kohn T."/>
            <person name="Peeters S.H."/>
            <person name="Heuer A."/>
            <person name="Rast P."/>
            <person name="Oberbeckmann S."/>
            <person name="Bunk B."/>
            <person name="Jeske O."/>
            <person name="Meyerdierks A."/>
            <person name="Storesund J.E."/>
            <person name="Kallscheuer N."/>
            <person name="Luecker S."/>
            <person name="Lage O.M."/>
            <person name="Pohl T."/>
            <person name="Merkel B.J."/>
            <person name="Hornburger P."/>
            <person name="Mueller R.-W."/>
            <person name="Bruemmer F."/>
            <person name="Labrenz M."/>
            <person name="Spormann A.M."/>
            <person name="Op den Camp H."/>
            <person name="Overmann J."/>
            <person name="Amann R."/>
            <person name="Jetten M.S.M."/>
            <person name="Mascher T."/>
            <person name="Medema M.H."/>
            <person name="Devos D.P."/>
            <person name="Kaster A.-K."/>
            <person name="Ovreas L."/>
            <person name="Rohde M."/>
            <person name="Galperin M.Y."/>
            <person name="Jogler C."/>
        </authorList>
    </citation>
    <scope>NUCLEOTIDE SEQUENCE [LARGE SCALE GENOMIC DNA]</scope>
    <source>
        <strain evidence="1 2">Poly30</strain>
    </source>
</reference>
<dbReference type="RefSeq" id="WP_145194623.1">
    <property type="nucleotide sequence ID" value="NZ_CP036434.1"/>
</dbReference>
<accession>A0A518EM94</accession>
<dbReference type="EMBL" id="CP036434">
    <property type="protein sequence ID" value="QDV05205.1"/>
    <property type="molecule type" value="Genomic_DNA"/>
</dbReference>
<dbReference type="InterPro" id="IPR019646">
    <property type="entry name" value="Aminoglyc_AdlTrfase"/>
</dbReference>
<protein>
    <recommendedName>
        <fullName evidence="3">Thymidylate kinase</fullName>
    </recommendedName>
</protein>
<evidence type="ECO:0008006" key="3">
    <source>
        <dbReference type="Google" id="ProtNLM"/>
    </source>
</evidence>
<dbReference type="SUPFAM" id="SSF52540">
    <property type="entry name" value="P-loop containing nucleoside triphosphate hydrolases"/>
    <property type="match status" value="1"/>
</dbReference>
<sequence>MSSPSSGGLTVTLIGADGAGKSTVARALRARSSRKVTYVYMGANPEAATHMLFTTRLWLLGKRVVGGRKHVSGPPDLDSLRKRPARAASRLRGHLKSLINLGVNGPEEVYRQCVSWWAETRGRLVVQDRHPLLDYYASDVLGLRGWRRVGDRIHGFLIRRVYRGPGRVLLLDAPAEVLFARKPEGTLRSLEARREEYLALREVIPDLHVIDVDRPIDAVLAHVGRLTGDQATAEEREYVLPSPSASRADERVAQLASGRNAEVQGVLDLLATLEETGHSVWLDRGWGVDAILGFTTREHRDVDLVTTPGSLGAMAAALTAAGYVEPQDFPRDSSPMTSADRIERISPTGLRVEIRATSEALEDGFGATGSLGGAAVPCVDAARQLGWRVGRKLNRNDVQAIELLHESTGTPVPHELRPLGKARVSYRARRLARTIVTLGTPNAPTPRWINRLRQR</sequence>
<organism evidence="1 2">
    <name type="scientific">Saltatorellus ferox</name>
    <dbReference type="NCBI Taxonomy" id="2528018"/>
    <lineage>
        <taxon>Bacteria</taxon>
        <taxon>Pseudomonadati</taxon>
        <taxon>Planctomycetota</taxon>
        <taxon>Planctomycetia</taxon>
        <taxon>Planctomycetia incertae sedis</taxon>
        <taxon>Saltatorellus</taxon>
    </lineage>
</organism>
<dbReference type="OrthoDB" id="5180879at2"/>